<gene>
    <name evidence="1" type="ORF">RCL2_001766800</name>
</gene>
<dbReference type="AlphaFoldDB" id="A0A8H3LQM6"/>
<name>A0A8H3LQM6_9GLOM</name>
<accession>A0A8H3LQM6</accession>
<evidence type="ECO:0000313" key="2">
    <source>
        <dbReference type="Proteomes" id="UP000615446"/>
    </source>
</evidence>
<organism evidence="1 2">
    <name type="scientific">Rhizophagus clarus</name>
    <dbReference type="NCBI Taxonomy" id="94130"/>
    <lineage>
        <taxon>Eukaryota</taxon>
        <taxon>Fungi</taxon>
        <taxon>Fungi incertae sedis</taxon>
        <taxon>Mucoromycota</taxon>
        <taxon>Glomeromycotina</taxon>
        <taxon>Glomeromycetes</taxon>
        <taxon>Glomerales</taxon>
        <taxon>Glomeraceae</taxon>
        <taxon>Rhizophagus</taxon>
    </lineage>
</organism>
<comment type="caution">
    <text evidence="1">The sequence shown here is derived from an EMBL/GenBank/DDBJ whole genome shotgun (WGS) entry which is preliminary data.</text>
</comment>
<dbReference type="Proteomes" id="UP000615446">
    <property type="component" value="Unassembled WGS sequence"/>
</dbReference>
<reference evidence="1" key="1">
    <citation type="submission" date="2019-10" db="EMBL/GenBank/DDBJ databases">
        <title>Conservation and host-specific expression of non-tandemly repeated heterogenous ribosome RNA gene in arbuscular mycorrhizal fungi.</title>
        <authorList>
            <person name="Maeda T."/>
            <person name="Kobayashi Y."/>
            <person name="Nakagawa T."/>
            <person name="Ezawa T."/>
            <person name="Yamaguchi K."/>
            <person name="Bino T."/>
            <person name="Nishimoto Y."/>
            <person name="Shigenobu S."/>
            <person name="Kawaguchi M."/>
        </authorList>
    </citation>
    <scope>NUCLEOTIDE SEQUENCE</scope>
    <source>
        <strain evidence="1">HR1</strain>
    </source>
</reference>
<dbReference type="EMBL" id="BLAL01000196">
    <property type="protein sequence ID" value="GES90842.1"/>
    <property type="molecule type" value="Genomic_DNA"/>
</dbReference>
<proteinExistence type="predicted"/>
<evidence type="ECO:0000313" key="1">
    <source>
        <dbReference type="EMBL" id="GES90842.1"/>
    </source>
</evidence>
<sequence>MTKSVMDISAYILFFCGMLLNDKLRMKPADDESKIDDEFSLRQTMAMNSRPTMTTLIGMIYFGIFEHENAMHF</sequence>
<protein>
    <submittedName>
        <fullName evidence="1">Uncharacterized protein</fullName>
    </submittedName>
</protein>